<dbReference type="GO" id="GO:0008360">
    <property type="term" value="P:regulation of cell shape"/>
    <property type="evidence" value="ECO:0007669"/>
    <property type="project" value="UniProtKB-KW"/>
</dbReference>
<evidence type="ECO:0000256" key="7">
    <source>
        <dbReference type="ARBA" id="ARBA00023136"/>
    </source>
</evidence>
<keyword evidence="11" id="KW-0812">Transmembrane</keyword>
<evidence type="ECO:0000256" key="6">
    <source>
        <dbReference type="ARBA" id="ARBA00022984"/>
    </source>
</evidence>
<dbReference type="GO" id="GO:0009252">
    <property type="term" value="P:peptidoglycan biosynthetic process"/>
    <property type="evidence" value="ECO:0007669"/>
    <property type="project" value="UniProtKB-KW"/>
</dbReference>
<keyword evidence="5" id="KW-0133">Cell shape</keyword>
<reference evidence="13" key="1">
    <citation type="journal article" date="2014" name="Genome Announc.">
        <title>Draft Genome Sequences of Three Alkaliphilic Bacillus Strains, Bacillus wakoensis JCM 9140T, Bacillus akibai JCM 9157T, and Bacillus hemicellulosilyticus JCM 9152T.</title>
        <authorList>
            <person name="Yuki M."/>
            <person name="Oshima K."/>
            <person name="Suda W."/>
            <person name="Oshida Y."/>
            <person name="Kitamura K."/>
            <person name="Iida T."/>
            <person name="Hattori M."/>
            <person name="Ohkuma M."/>
        </authorList>
    </citation>
    <scope>NUCLEOTIDE SEQUENCE [LARGE SCALE GENOMIC DNA]</scope>
    <source>
        <strain evidence="13">JCM 9152</strain>
    </source>
</reference>
<dbReference type="Proteomes" id="UP000018895">
    <property type="component" value="Unassembled WGS sequence"/>
</dbReference>
<accession>W4QD68</accession>
<keyword evidence="7 11" id="KW-0472">Membrane</keyword>
<protein>
    <recommendedName>
        <fullName evidence="9">peptidoglycan glycosyltransferase</fullName>
        <ecNumber evidence="9">2.4.99.28</ecNumber>
    </recommendedName>
</protein>
<proteinExistence type="predicted"/>
<dbReference type="Pfam" id="PF00912">
    <property type="entry name" value="Transgly"/>
    <property type="match status" value="1"/>
</dbReference>
<feature type="domain" description="Glycosyl transferase family 51" evidence="12">
    <location>
        <begin position="61"/>
        <end position="119"/>
    </location>
</feature>
<dbReference type="InterPro" id="IPR023346">
    <property type="entry name" value="Lysozyme-like_dom_sf"/>
</dbReference>
<evidence type="ECO:0000256" key="11">
    <source>
        <dbReference type="SAM" id="Phobius"/>
    </source>
</evidence>
<keyword evidence="6" id="KW-0573">Peptidoglycan synthesis</keyword>
<dbReference type="PANTHER" id="PTHR32282:SF11">
    <property type="entry name" value="PENICILLIN-BINDING PROTEIN 1B"/>
    <property type="match status" value="1"/>
</dbReference>
<keyword evidence="2" id="KW-1003">Cell membrane</keyword>
<evidence type="ECO:0000256" key="10">
    <source>
        <dbReference type="ARBA" id="ARBA00049902"/>
    </source>
</evidence>
<evidence type="ECO:0000256" key="2">
    <source>
        <dbReference type="ARBA" id="ARBA00022475"/>
    </source>
</evidence>
<sequence>MLKMTIGWIFTSISSIVFAFVLIEVTAEVKEVKTLSELIDEQVDLQDIHLSSNSYMYDQHGDLISELYNDQNRRYLHYDEIPVQVIDAFIATEDQRFFEHKGYDAIAMVRALLANVRRKVLKKVRVP</sequence>
<dbReference type="PANTHER" id="PTHR32282">
    <property type="entry name" value="BINDING PROTEIN TRANSPEPTIDASE, PUTATIVE-RELATED"/>
    <property type="match status" value="1"/>
</dbReference>
<dbReference type="Gene3D" id="1.10.3810.10">
    <property type="entry name" value="Biosynthetic peptidoglycan transglycosylase-like"/>
    <property type="match status" value="1"/>
</dbReference>
<dbReference type="GO" id="GO:0071555">
    <property type="term" value="P:cell wall organization"/>
    <property type="evidence" value="ECO:0007669"/>
    <property type="project" value="UniProtKB-KW"/>
</dbReference>
<evidence type="ECO:0000256" key="3">
    <source>
        <dbReference type="ARBA" id="ARBA00022676"/>
    </source>
</evidence>
<evidence type="ECO:0000256" key="5">
    <source>
        <dbReference type="ARBA" id="ARBA00022960"/>
    </source>
</evidence>
<keyword evidence="4" id="KW-0808">Transferase</keyword>
<evidence type="ECO:0000259" key="12">
    <source>
        <dbReference type="Pfam" id="PF00912"/>
    </source>
</evidence>
<evidence type="ECO:0000256" key="9">
    <source>
        <dbReference type="ARBA" id="ARBA00044770"/>
    </source>
</evidence>
<evidence type="ECO:0000256" key="8">
    <source>
        <dbReference type="ARBA" id="ARBA00023316"/>
    </source>
</evidence>
<keyword evidence="8" id="KW-0961">Cell wall biogenesis/degradation</keyword>
<dbReference type="SUPFAM" id="SSF53955">
    <property type="entry name" value="Lysozyme-like"/>
    <property type="match status" value="1"/>
</dbReference>
<dbReference type="STRING" id="1236971.JCM9152_1387"/>
<keyword evidence="11" id="KW-1133">Transmembrane helix</keyword>
<dbReference type="GO" id="GO:0030288">
    <property type="term" value="C:outer membrane-bounded periplasmic space"/>
    <property type="evidence" value="ECO:0007669"/>
    <property type="project" value="TreeGrafter"/>
</dbReference>
<gene>
    <name evidence="13" type="ORF">JCM9152_1387</name>
</gene>
<dbReference type="GO" id="GO:0005886">
    <property type="term" value="C:plasma membrane"/>
    <property type="evidence" value="ECO:0007669"/>
    <property type="project" value="UniProtKB-SubCell"/>
</dbReference>
<evidence type="ECO:0000313" key="14">
    <source>
        <dbReference type="Proteomes" id="UP000018895"/>
    </source>
</evidence>
<dbReference type="InterPro" id="IPR050396">
    <property type="entry name" value="Glycosyltr_51/Transpeptidase"/>
</dbReference>
<dbReference type="GO" id="GO:0008955">
    <property type="term" value="F:peptidoglycan glycosyltransferase activity"/>
    <property type="evidence" value="ECO:0007669"/>
    <property type="project" value="UniProtKB-EC"/>
</dbReference>
<dbReference type="EMBL" id="BAUU01000008">
    <property type="protein sequence ID" value="GAE29996.1"/>
    <property type="molecule type" value="Genomic_DNA"/>
</dbReference>
<comment type="catalytic activity">
    <reaction evidence="10">
        <text>[GlcNAc-(1-&gt;4)-Mur2Ac(oyl-L-Ala-gamma-D-Glu-L-Lys-D-Ala-D-Ala)](n)-di-trans,octa-cis-undecaprenyl diphosphate + beta-D-GlcNAc-(1-&gt;4)-Mur2Ac(oyl-L-Ala-gamma-D-Glu-L-Lys-D-Ala-D-Ala)-di-trans,octa-cis-undecaprenyl diphosphate = [GlcNAc-(1-&gt;4)-Mur2Ac(oyl-L-Ala-gamma-D-Glu-L-Lys-D-Ala-D-Ala)](n+1)-di-trans,octa-cis-undecaprenyl diphosphate + di-trans,octa-cis-undecaprenyl diphosphate + H(+)</text>
        <dbReference type="Rhea" id="RHEA:23708"/>
        <dbReference type="Rhea" id="RHEA-COMP:9602"/>
        <dbReference type="Rhea" id="RHEA-COMP:9603"/>
        <dbReference type="ChEBI" id="CHEBI:15378"/>
        <dbReference type="ChEBI" id="CHEBI:58405"/>
        <dbReference type="ChEBI" id="CHEBI:60033"/>
        <dbReference type="ChEBI" id="CHEBI:78435"/>
        <dbReference type="EC" id="2.4.99.28"/>
    </reaction>
</comment>
<dbReference type="InterPro" id="IPR001264">
    <property type="entry name" value="Glyco_trans_51"/>
</dbReference>
<name>W4QD68_9BACI</name>
<keyword evidence="14" id="KW-1185">Reference proteome</keyword>
<evidence type="ECO:0000256" key="4">
    <source>
        <dbReference type="ARBA" id="ARBA00022679"/>
    </source>
</evidence>
<dbReference type="InterPro" id="IPR036950">
    <property type="entry name" value="PBP_transglycosylase"/>
</dbReference>
<dbReference type="EC" id="2.4.99.28" evidence="9"/>
<evidence type="ECO:0000256" key="1">
    <source>
        <dbReference type="ARBA" id="ARBA00004236"/>
    </source>
</evidence>
<dbReference type="AlphaFoldDB" id="W4QD68"/>
<comment type="subcellular location">
    <subcellularLocation>
        <location evidence="1">Cell membrane</location>
    </subcellularLocation>
</comment>
<keyword evidence="3" id="KW-0328">Glycosyltransferase</keyword>
<organism evidence="13 14">
    <name type="scientific">Halalkalibacter hemicellulosilyticusJCM 9152</name>
    <dbReference type="NCBI Taxonomy" id="1236971"/>
    <lineage>
        <taxon>Bacteria</taxon>
        <taxon>Bacillati</taxon>
        <taxon>Bacillota</taxon>
        <taxon>Bacilli</taxon>
        <taxon>Bacillales</taxon>
        <taxon>Bacillaceae</taxon>
        <taxon>Halalkalibacter</taxon>
    </lineage>
</organism>
<comment type="caution">
    <text evidence="13">The sequence shown here is derived from an EMBL/GenBank/DDBJ whole genome shotgun (WGS) entry which is preliminary data.</text>
</comment>
<feature type="transmembrane region" description="Helical" evidence="11">
    <location>
        <begin position="6"/>
        <end position="27"/>
    </location>
</feature>
<evidence type="ECO:0000313" key="13">
    <source>
        <dbReference type="EMBL" id="GAE29996.1"/>
    </source>
</evidence>